<dbReference type="SUPFAM" id="SSF53474">
    <property type="entry name" value="alpha/beta-Hydrolases"/>
    <property type="match status" value="1"/>
</dbReference>
<proteinExistence type="inferred from homology"/>
<evidence type="ECO:0000313" key="3">
    <source>
        <dbReference type="Proteomes" id="UP000622552"/>
    </source>
</evidence>
<keyword evidence="3" id="KW-1185">Reference proteome</keyword>
<protein>
    <submittedName>
        <fullName evidence="2">Acetyl esterase/lipase</fullName>
    </submittedName>
</protein>
<dbReference type="InterPro" id="IPR050261">
    <property type="entry name" value="FrsA_esterase"/>
</dbReference>
<comment type="similarity">
    <text evidence="1">Belongs to the AB hydrolase superfamily.</text>
</comment>
<accession>A0A8J7GBJ7</accession>
<evidence type="ECO:0000313" key="2">
    <source>
        <dbReference type="EMBL" id="MBG6135459.1"/>
    </source>
</evidence>
<dbReference type="RefSeq" id="WP_197002564.1">
    <property type="nucleotide sequence ID" value="NZ_BONS01000003.1"/>
</dbReference>
<evidence type="ECO:0000256" key="1">
    <source>
        <dbReference type="ARBA" id="ARBA00008645"/>
    </source>
</evidence>
<organism evidence="2 3">
    <name type="scientific">Longispora fulva</name>
    <dbReference type="NCBI Taxonomy" id="619741"/>
    <lineage>
        <taxon>Bacteria</taxon>
        <taxon>Bacillati</taxon>
        <taxon>Actinomycetota</taxon>
        <taxon>Actinomycetes</taxon>
        <taxon>Micromonosporales</taxon>
        <taxon>Micromonosporaceae</taxon>
        <taxon>Longispora</taxon>
    </lineage>
</organism>
<sequence>MTDTPDFLRPLVVATPERAALRVGHVDLYLPDGDGPRPAVVFVHGGPLPADMVPLPRDWPVYRGYGSLLASLGVVAATVDHRLRVVAGPDGAVVDYPTAAEDVASAVAAVRADPRVDADRVVLWFFSGGGLLSAEWLRERPAWLRGVALTYPLLAPMPEWGAVDGRFLPAEAVGEPGAPVPPVVVTRVGLEREALAERVESFLVAAGKAGVAVEVVDVPNGRHAFDAVDDTDESREAVRRVVARVLELLAV</sequence>
<reference evidence="2" key="1">
    <citation type="submission" date="2020-11" db="EMBL/GenBank/DDBJ databases">
        <title>Sequencing the genomes of 1000 actinobacteria strains.</title>
        <authorList>
            <person name="Klenk H.-P."/>
        </authorList>
    </citation>
    <scope>NUCLEOTIDE SEQUENCE</scope>
    <source>
        <strain evidence="2">DSM 45356</strain>
    </source>
</reference>
<dbReference type="Gene3D" id="3.40.50.1820">
    <property type="entry name" value="alpha/beta hydrolase"/>
    <property type="match status" value="1"/>
</dbReference>
<dbReference type="Proteomes" id="UP000622552">
    <property type="component" value="Unassembled WGS sequence"/>
</dbReference>
<dbReference type="AlphaFoldDB" id="A0A8J7GBJ7"/>
<dbReference type="PANTHER" id="PTHR22946">
    <property type="entry name" value="DIENELACTONE HYDROLASE DOMAIN-CONTAINING PROTEIN-RELATED"/>
    <property type="match status" value="1"/>
</dbReference>
<comment type="caution">
    <text evidence="2">The sequence shown here is derived from an EMBL/GenBank/DDBJ whole genome shotgun (WGS) entry which is preliminary data.</text>
</comment>
<dbReference type="EMBL" id="JADOUF010000001">
    <property type="protein sequence ID" value="MBG6135459.1"/>
    <property type="molecule type" value="Genomic_DNA"/>
</dbReference>
<gene>
    <name evidence="2" type="ORF">IW245_001653</name>
</gene>
<dbReference type="InterPro" id="IPR029058">
    <property type="entry name" value="AB_hydrolase_fold"/>
</dbReference>
<name>A0A8J7GBJ7_9ACTN</name>